<protein>
    <submittedName>
        <fullName evidence="2">Uncharacterized protein</fullName>
    </submittedName>
</protein>
<reference evidence="2" key="1">
    <citation type="submission" date="2020-09" db="EMBL/GenBank/DDBJ databases">
        <title>Bosea spartocytisi sp. nov. a root nodule endophyte of Spartocytisus supranubius in the high mountain ecosystem fo the Teide National Park (Canary Islands, Spain).</title>
        <authorList>
            <person name="Pulido-Suarez L."/>
            <person name="Peix A."/>
            <person name="Igual J.M."/>
            <person name="Socas-Perez N."/>
            <person name="Velazquez E."/>
            <person name="Flores-Felix J.D."/>
            <person name="Leon-Barrios M."/>
        </authorList>
    </citation>
    <scope>NUCLEOTIDE SEQUENCE</scope>
    <source>
        <strain evidence="2">SSUT16</strain>
    </source>
</reference>
<evidence type="ECO:0000256" key="1">
    <source>
        <dbReference type="SAM" id="Phobius"/>
    </source>
</evidence>
<feature type="transmembrane region" description="Helical" evidence="1">
    <location>
        <begin position="96"/>
        <end position="116"/>
    </location>
</feature>
<accession>A0A927I186</accession>
<gene>
    <name evidence="2" type="ORF">IED13_15540</name>
</gene>
<keyword evidence="1" id="KW-1133">Transmembrane helix</keyword>
<dbReference type="RefSeq" id="WP_191124702.1">
    <property type="nucleotide sequence ID" value="NZ_JACXWY010000009.1"/>
</dbReference>
<name>A0A927I186_9HYPH</name>
<keyword evidence="3" id="KW-1185">Reference proteome</keyword>
<feature type="transmembrane region" description="Helical" evidence="1">
    <location>
        <begin position="67"/>
        <end position="84"/>
    </location>
</feature>
<dbReference type="EMBL" id="JACXWY010000009">
    <property type="protein sequence ID" value="MBD3847122.1"/>
    <property type="molecule type" value="Genomic_DNA"/>
</dbReference>
<keyword evidence="1" id="KW-0812">Transmembrane</keyword>
<proteinExistence type="predicted"/>
<organism evidence="2 3">
    <name type="scientific">Bosea spartocytisi</name>
    <dbReference type="NCBI Taxonomy" id="2773451"/>
    <lineage>
        <taxon>Bacteria</taxon>
        <taxon>Pseudomonadati</taxon>
        <taxon>Pseudomonadota</taxon>
        <taxon>Alphaproteobacteria</taxon>
        <taxon>Hyphomicrobiales</taxon>
        <taxon>Boseaceae</taxon>
        <taxon>Bosea</taxon>
    </lineage>
</organism>
<dbReference type="AlphaFoldDB" id="A0A927I186"/>
<evidence type="ECO:0000313" key="2">
    <source>
        <dbReference type="EMBL" id="MBD3847122.1"/>
    </source>
</evidence>
<comment type="caution">
    <text evidence="2">The sequence shown here is derived from an EMBL/GenBank/DDBJ whole genome shotgun (WGS) entry which is preliminary data.</text>
</comment>
<dbReference type="Proteomes" id="UP000619295">
    <property type="component" value="Unassembled WGS sequence"/>
</dbReference>
<evidence type="ECO:0000313" key="3">
    <source>
        <dbReference type="Proteomes" id="UP000619295"/>
    </source>
</evidence>
<sequence length="124" mass="13230">MAGGLLLIAFTLALPGDSLDRGTLRLLAENGASEEAMAVTLGCIGSMRAVALFANGKLPVYGPLMRYAGSFVGAFVWMMLMLPLVYDSLLSGKVSIFVPLLGMLTLGELISVYRAVRDGGFRRR</sequence>
<keyword evidence="1" id="KW-0472">Membrane</keyword>